<protein>
    <recommendedName>
        <fullName evidence="3 7">DNA topoisomerase</fullName>
        <ecNumber evidence="3 7">5.6.2.1</ecNumber>
    </recommendedName>
</protein>
<dbReference type="PROSITE" id="PS52039">
    <property type="entry name" value="TOPO_IA_2"/>
    <property type="match status" value="1"/>
</dbReference>
<dbReference type="InterPro" id="IPR003601">
    <property type="entry name" value="Topo_IA_2"/>
</dbReference>
<evidence type="ECO:0000256" key="1">
    <source>
        <dbReference type="ARBA" id="ARBA00000213"/>
    </source>
</evidence>
<name>A0A8E2JH02_9PEZI</name>
<dbReference type="GO" id="GO:0006310">
    <property type="term" value="P:DNA recombination"/>
    <property type="evidence" value="ECO:0007669"/>
    <property type="project" value="TreeGrafter"/>
</dbReference>
<dbReference type="Pfam" id="PF01131">
    <property type="entry name" value="Topoisom_bac"/>
    <property type="match status" value="1"/>
</dbReference>
<dbReference type="SMART" id="SM00493">
    <property type="entry name" value="TOPRIM"/>
    <property type="match status" value="1"/>
</dbReference>
<dbReference type="PROSITE" id="PS00396">
    <property type="entry name" value="TOPO_IA_1"/>
    <property type="match status" value="1"/>
</dbReference>
<feature type="domain" description="Toprim" evidence="9">
    <location>
        <begin position="3"/>
        <end position="149"/>
    </location>
</feature>
<organism evidence="11 12">
    <name type="scientific">Lepidopterella palustris CBS 459.81</name>
    <dbReference type="NCBI Taxonomy" id="1314670"/>
    <lineage>
        <taxon>Eukaryota</taxon>
        <taxon>Fungi</taxon>
        <taxon>Dikarya</taxon>
        <taxon>Ascomycota</taxon>
        <taxon>Pezizomycotina</taxon>
        <taxon>Dothideomycetes</taxon>
        <taxon>Pleosporomycetidae</taxon>
        <taxon>Mytilinidiales</taxon>
        <taxon>Argynnaceae</taxon>
        <taxon>Lepidopterella</taxon>
    </lineage>
</organism>
<dbReference type="GO" id="GO:0031422">
    <property type="term" value="C:RecQ family helicase-topoisomerase III complex"/>
    <property type="evidence" value="ECO:0007669"/>
    <property type="project" value="TreeGrafter"/>
</dbReference>
<evidence type="ECO:0000259" key="10">
    <source>
        <dbReference type="PROSITE" id="PS52039"/>
    </source>
</evidence>
<gene>
    <name evidence="11" type="ORF">K432DRAFT_229938</name>
</gene>
<dbReference type="GO" id="GO:0003677">
    <property type="term" value="F:DNA binding"/>
    <property type="evidence" value="ECO:0007669"/>
    <property type="project" value="UniProtKB-KW"/>
</dbReference>
<dbReference type="EC" id="5.6.2.1" evidence="3 7"/>
<dbReference type="Gene3D" id="1.10.290.10">
    <property type="entry name" value="Topoisomerase I, domain 4"/>
    <property type="match status" value="1"/>
</dbReference>
<dbReference type="Gene3D" id="2.70.20.10">
    <property type="entry name" value="Topoisomerase I, domain 3"/>
    <property type="match status" value="1"/>
</dbReference>
<dbReference type="InterPro" id="IPR034144">
    <property type="entry name" value="TOPRIM_TopoIII"/>
</dbReference>
<dbReference type="EMBL" id="KV744894">
    <property type="protein sequence ID" value="OCK82259.1"/>
    <property type="molecule type" value="Genomic_DNA"/>
</dbReference>
<dbReference type="InterPro" id="IPR023405">
    <property type="entry name" value="Topo_IA_core_domain"/>
</dbReference>
<evidence type="ECO:0000256" key="8">
    <source>
        <dbReference type="SAM" id="MobiDB-lite"/>
    </source>
</evidence>
<keyword evidence="6 7" id="KW-0413">Isomerase</keyword>
<dbReference type="SMART" id="SM00436">
    <property type="entry name" value="TOP1Bc"/>
    <property type="match status" value="1"/>
</dbReference>
<dbReference type="CDD" id="cd03362">
    <property type="entry name" value="TOPRIM_TopoIA_TopoIII"/>
    <property type="match status" value="1"/>
</dbReference>
<evidence type="ECO:0000256" key="4">
    <source>
        <dbReference type="ARBA" id="ARBA00023029"/>
    </source>
</evidence>
<comment type="function">
    <text evidence="7">Introduces a single-strand break via transesterification at a target site in duplex DNA. Releases the supercoiling and torsional tension of DNA introduced during the DNA replication and transcription by transiently cleaving and rejoining one strand of the DNA duplex. The scissile phosphodiester is attacked by the catalytic tyrosine of the enzyme, resulting in the formation of a DNA-(5'-phosphotyrosyl)-enzyme intermediate and the expulsion of a 3'-OH DNA strand.</text>
</comment>
<accession>A0A8E2JH02</accession>
<dbReference type="InterPro" id="IPR013826">
    <property type="entry name" value="Topo_IA_cen_sub3"/>
</dbReference>
<dbReference type="FunFam" id="3.40.50.140:FF:000005">
    <property type="entry name" value="DNA topoisomerase"/>
    <property type="match status" value="1"/>
</dbReference>
<dbReference type="InterPro" id="IPR000380">
    <property type="entry name" value="Topo_IA"/>
</dbReference>
<dbReference type="SMART" id="SM00437">
    <property type="entry name" value="TOP1Ac"/>
    <property type="match status" value="1"/>
</dbReference>
<dbReference type="Proteomes" id="UP000250266">
    <property type="component" value="Unassembled WGS sequence"/>
</dbReference>
<dbReference type="Pfam" id="PF01751">
    <property type="entry name" value="Toprim"/>
    <property type="match status" value="1"/>
</dbReference>
<feature type="region of interest" description="Disordered" evidence="8">
    <location>
        <begin position="545"/>
        <end position="572"/>
    </location>
</feature>
<reference evidence="11 12" key="1">
    <citation type="journal article" date="2016" name="Nat. Commun.">
        <title>Ectomycorrhizal ecology is imprinted in the genome of the dominant symbiotic fungus Cenococcum geophilum.</title>
        <authorList>
            <consortium name="DOE Joint Genome Institute"/>
            <person name="Peter M."/>
            <person name="Kohler A."/>
            <person name="Ohm R.A."/>
            <person name="Kuo A."/>
            <person name="Krutzmann J."/>
            <person name="Morin E."/>
            <person name="Arend M."/>
            <person name="Barry K.W."/>
            <person name="Binder M."/>
            <person name="Choi C."/>
            <person name="Clum A."/>
            <person name="Copeland A."/>
            <person name="Grisel N."/>
            <person name="Haridas S."/>
            <person name="Kipfer T."/>
            <person name="LaButti K."/>
            <person name="Lindquist E."/>
            <person name="Lipzen A."/>
            <person name="Maire R."/>
            <person name="Meier B."/>
            <person name="Mihaltcheva S."/>
            <person name="Molinier V."/>
            <person name="Murat C."/>
            <person name="Poggeler S."/>
            <person name="Quandt C.A."/>
            <person name="Sperisen C."/>
            <person name="Tritt A."/>
            <person name="Tisserant E."/>
            <person name="Crous P.W."/>
            <person name="Henrissat B."/>
            <person name="Nehls U."/>
            <person name="Egli S."/>
            <person name="Spatafora J.W."/>
            <person name="Grigoriev I.V."/>
            <person name="Martin F.M."/>
        </authorList>
    </citation>
    <scope>NUCLEOTIDE SEQUENCE [LARGE SCALE GENOMIC DNA]</scope>
    <source>
        <strain evidence="11 12">CBS 459.81</strain>
    </source>
</reference>
<dbReference type="Gene3D" id="3.40.50.140">
    <property type="match status" value="1"/>
</dbReference>
<dbReference type="InterPro" id="IPR013824">
    <property type="entry name" value="Topo_IA_cen_sub1"/>
</dbReference>
<keyword evidence="4 7" id="KW-0799">Topoisomerase</keyword>
<dbReference type="GO" id="GO:0006281">
    <property type="term" value="P:DNA repair"/>
    <property type="evidence" value="ECO:0007669"/>
    <property type="project" value="TreeGrafter"/>
</dbReference>
<dbReference type="InterPro" id="IPR013825">
    <property type="entry name" value="Topo_IA_cen_sub2"/>
</dbReference>
<dbReference type="InterPro" id="IPR003602">
    <property type="entry name" value="Topo_IA_DNA-bd_dom"/>
</dbReference>
<evidence type="ECO:0000256" key="5">
    <source>
        <dbReference type="ARBA" id="ARBA00023125"/>
    </source>
</evidence>
<dbReference type="OrthoDB" id="430051at2759"/>
<proteinExistence type="inferred from homology"/>
<evidence type="ECO:0000259" key="9">
    <source>
        <dbReference type="PROSITE" id="PS50880"/>
    </source>
</evidence>
<sequence>MGKILCVAEKPSIAKAVANHLAGRAQPRDVRGIPWVKNYVFDYRFEGPWGMSNVVFTSVAGHIKTSDFTERYRKWNSCDPSMLFEAPIETFVENDKRAIAQNIENEARNSHVLFIWTDCDREGEHIGSEIRDIALKVNPRLEVRRARFSNIERAHVVDAARNPIPLDERQANAVAARIELDLRLGAAFTRMQTLALKPMIDSVQELQVISYGSCQFPTLGFVVDRYFRVTNFVPETFWSIKVVHKKDSINVNFNWKRGHLFDRMTVTVLFERCLTANIAKVIKMQKKPTSKWKPLPLTTVELQKNGSRFLRMDSQRVMKIAEELYTKGWISYPRTETDQFDKGMDLKKLVEKQQQDGHWGPFAQGLMNGGFKQPRNGRNNDKAHPPIHPVNYVAGNQLNDEERRVYEFVVRRFLACCSEDAKGEATDVEIDYGGEIFRTHGLMVLQRNYLDVYPYDKWESSQQLPQFAVGETFVPTEAKMMDGKTTAPGYLTEPELISLMDANGIGTDATMAEHIAKIKERSYVMTRPKSGGRGDVENYGQAVAARGRGGRGRGRGGRGGGNGTARSSGNDGVQEFIPTTLGVALIEGYDNVGFETSLSKPFLRKEVIGAEYLQGRLTCADNQQMELQMKAICAGTRTRHDVVQENLELYREVFVRTTQQINVLKAAIRKYLLEANG</sequence>
<keyword evidence="12" id="KW-1185">Reference proteome</keyword>
<dbReference type="InterPro" id="IPR013497">
    <property type="entry name" value="Topo_IA_cen"/>
</dbReference>
<evidence type="ECO:0000313" key="12">
    <source>
        <dbReference type="Proteomes" id="UP000250266"/>
    </source>
</evidence>
<dbReference type="PANTHER" id="PTHR11390">
    <property type="entry name" value="PROKARYOTIC DNA TOPOISOMERASE"/>
    <property type="match status" value="1"/>
</dbReference>
<dbReference type="CDD" id="cd00186">
    <property type="entry name" value="TOP1Ac"/>
    <property type="match status" value="1"/>
</dbReference>
<dbReference type="GO" id="GO:0005634">
    <property type="term" value="C:nucleus"/>
    <property type="evidence" value="ECO:0007669"/>
    <property type="project" value="TreeGrafter"/>
</dbReference>
<evidence type="ECO:0000256" key="6">
    <source>
        <dbReference type="ARBA" id="ARBA00023235"/>
    </source>
</evidence>
<evidence type="ECO:0000256" key="2">
    <source>
        <dbReference type="ARBA" id="ARBA00009446"/>
    </source>
</evidence>
<evidence type="ECO:0000256" key="7">
    <source>
        <dbReference type="RuleBase" id="RU362092"/>
    </source>
</evidence>
<dbReference type="GO" id="GO:0006265">
    <property type="term" value="P:DNA topological change"/>
    <property type="evidence" value="ECO:0007669"/>
    <property type="project" value="InterPro"/>
</dbReference>
<keyword evidence="5 7" id="KW-0238">DNA-binding</keyword>
<dbReference type="FunFam" id="1.10.290.10:FF:000001">
    <property type="entry name" value="DNA topoisomerase"/>
    <property type="match status" value="1"/>
</dbReference>
<dbReference type="PANTHER" id="PTHR11390:SF21">
    <property type="entry name" value="DNA TOPOISOMERASE 3-ALPHA"/>
    <property type="match status" value="1"/>
</dbReference>
<evidence type="ECO:0000256" key="3">
    <source>
        <dbReference type="ARBA" id="ARBA00012891"/>
    </source>
</evidence>
<dbReference type="PRINTS" id="PR00417">
    <property type="entry name" value="PRTPISMRASEI"/>
</dbReference>
<dbReference type="InterPro" id="IPR023406">
    <property type="entry name" value="Topo_IA_AS"/>
</dbReference>
<comment type="catalytic activity">
    <reaction evidence="1 7">
        <text>ATP-independent breakage of single-stranded DNA, followed by passage and rejoining.</text>
        <dbReference type="EC" id="5.6.2.1"/>
    </reaction>
</comment>
<dbReference type="InterPro" id="IPR006171">
    <property type="entry name" value="TOPRIM_dom"/>
</dbReference>
<dbReference type="SUPFAM" id="SSF56712">
    <property type="entry name" value="Prokaryotic type I DNA topoisomerase"/>
    <property type="match status" value="1"/>
</dbReference>
<dbReference type="Gene3D" id="1.10.460.10">
    <property type="entry name" value="Topoisomerase I, domain 2"/>
    <property type="match status" value="1"/>
</dbReference>
<dbReference type="PROSITE" id="PS50880">
    <property type="entry name" value="TOPRIM"/>
    <property type="match status" value="1"/>
</dbReference>
<feature type="domain" description="Topo IA-type catalytic" evidence="10">
    <location>
        <begin position="167"/>
        <end position="654"/>
    </location>
</feature>
<comment type="similarity">
    <text evidence="2 7">Belongs to the type IA topoisomerase family.</text>
</comment>
<dbReference type="GO" id="GO:0003917">
    <property type="term" value="F:DNA topoisomerase type I (single strand cut, ATP-independent) activity"/>
    <property type="evidence" value="ECO:0007669"/>
    <property type="project" value="UniProtKB-EC"/>
</dbReference>
<evidence type="ECO:0000313" key="11">
    <source>
        <dbReference type="EMBL" id="OCK82259.1"/>
    </source>
</evidence>
<dbReference type="AlphaFoldDB" id="A0A8E2JH02"/>